<evidence type="ECO:0000256" key="11">
    <source>
        <dbReference type="ARBA" id="ARBA00047859"/>
    </source>
</evidence>
<dbReference type="Pfam" id="PF08028">
    <property type="entry name" value="Acyl-CoA_dh_2"/>
    <property type="match status" value="1"/>
</dbReference>
<organism evidence="16 17">
    <name type="scientific">Pseudomonas baltica</name>
    <dbReference type="NCBI Taxonomy" id="2762576"/>
    <lineage>
        <taxon>Bacteria</taxon>
        <taxon>Pseudomonadati</taxon>
        <taxon>Pseudomonadota</taxon>
        <taxon>Gammaproteobacteria</taxon>
        <taxon>Pseudomonadales</taxon>
        <taxon>Pseudomonadaceae</taxon>
        <taxon>Pseudomonas</taxon>
    </lineage>
</organism>
<gene>
    <name evidence="16" type="ORF">H7993_01195</name>
</gene>
<evidence type="ECO:0000256" key="4">
    <source>
        <dbReference type="ARBA" id="ARBA00022741"/>
    </source>
</evidence>
<dbReference type="PANTHER" id="PTHR43884">
    <property type="entry name" value="ACYL-COA DEHYDROGENASE"/>
    <property type="match status" value="1"/>
</dbReference>
<dbReference type="InterPro" id="IPR037069">
    <property type="entry name" value="AcylCoA_DH/ox_N_sf"/>
</dbReference>
<evidence type="ECO:0000256" key="2">
    <source>
        <dbReference type="ARBA" id="ARBA00022630"/>
    </source>
</evidence>
<feature type="domain" description="Acyl-CoA oxidase/dehydrogenase middle" evidence="14">
    <location>
        <begin position="133"/>
        <end position="214"/>
    </location>
</feature>
<dbReference type="Gene3D" id="1.10.540.10">
    <property type="entry name" value="Acyl-CoA dehydrogenase/oxidase, N-terminal domain"/>
    <property type="match status" value="1"/>
</dbReference>
<evidence type="ECO:0000256" key="12">
    <source>
        <dbReference type="ARBA" id="ARBA00048445"/>
    </source>
</evidence>
<dbReference type="InterPro" id="IPR013107">
    <property type="entry name" value="Acyl-CoA_DH_C"/>
</dbReference>
<dbReference type="Gene3D" id="1.20.140.10">
    <property type="entry name" value="Butyryl-CoA Dehydrogenase, subunit A, domain 3"/>
    <property type="match status" value="1"/>
</dbReference>
<protein>
    <recommendedName>
        <fullName evidence="10">Dibenzothiophene monooxygenase</fullName>
        <ecNumber evidence="9">1.14.14.21</ecNumber>
    </recommendedName>
</protein>
<feature type="domain" description="Acyl-CoA dehydrogenase C-terminal" evidence="15">
    <location>
        <begin position="246"/>
        <end position="380"/>
    </location>
</feature>
<dbReference type="Proteomes" id="UP000546173">
    <property type="component" value="Unassembled WGS sequence"/>
</dbReference>
<keyword evidence="2" id="KW-0285">Flavoprotein</keyword>
<dbReference type="GO" id="GO:0050660">
    <property type="term" value="F:flavin adenine dinucleotide binding"/>
    <property type="evidence" value="ECO:0007669"/>
    <property type="project" value="InterPro"/>
</dbReference>
<dbReference type="AlphaFoldDB" id="A0A7X1KRW4"/>
<dbReference type="InterPro" id="IPR036250">
    <property type="entry name" value="AcylCo_DH-like_C"/>
</dbReference>
<dbReference type="GO" id="GO:0005737">
    <property type="term" value="C:cytoplasm"/>
    <property type="evidence" value="ECO:0007669"/>
    <property type="project" value="UniProtKB-SubCell"/>
</dbReference>
<comment type="caution">
    <text evidence="16">The sequence shown here is derived from an EMBL/GenBank/DDBJ whole genome shotgun (WGS) entry which is preliminary data.</text>
</comment>
<evidence type="ECO:0000256" key="13">
    <source>
        <dbReference type="ARBA" id="ARBA00049456"/>
    </source>
</evidence>
<keyword evidence="4" id="KW-0547">Nucleotide-binding</keyword>
<dbReference type="InterPro" id="IPR006091">
    <property type="entry name" value="Acyl-CoA_Oxase/DH_mid-dom"/>
</dbReference>
<keyword evidence="6" id="KW-0503">Monooxygenase</keyword>
<dbReference type="InterPro" id="IPR046373">
    <property type="entry name" value="Acyl-CoA_Oxase/DH_mid-dom_sf"/>
</dbReference>
<evidence type="ECO:0000259" key="14">
    <source>
        <dbReference type="Pfam" id="PF02770"/>
    </source>
</evidence>
<dbReference type="GO" id="GO:0008470">
    <property type="term" value="F:3-methylbutanoyl-CoA dehydrogenase activity"/>
    <property type="evidence" value="ECO:0007669"/>
    <property type="project" value="TreeGrafter"/>
</dbReference>
<comment type="subcellular location">
    <subcellularLocation>
        <location evidence="1">Cytoplasm</location>
    </subcellularLocation>
</comment>
<dbReference type="PANTHER" id="PTHR43884:SF12">
    <property type="entry name" value="ISOVALERYL-COA DEHYDROGENASE, MITOCHONDRIAL-RELATED"/>
    <property type="match status" value="1"/>
</dbReference>
<dbReference type="EMBL" id="JACMYH010000001">
    <property type="protein sequence ID" value="MBC2676994.1"/>
    <property type="molecule type" value="Genomic_DNA"/>
</dbReference>
<evidence type="ECO:0000259" key="15">
    <source>
        <dbReference type="Pfam" id="PF08028"/>
    </source>
</evidence>
<reference evidence="16 17" key="1">
    <citation type="submission" date="2020-08" db="EMBL/GenBank/DDBJ databases">
        <title>Pseudomonas sp. nov.</title>
        <authorList>
            <person name="Gieschler S."/>
            <person name="Fiedler G."/>
            <person name="Brinks E."/>
            <person name="Boehnlein C."/>
            <person name="Franz C.M.A.P."/>
            <person name="Kabisch J."/>
        </authorList>
    </citation>
    <scope>NUCLEOTIDE SEQUENCE [LARGE SCALE GENOMIC DNA]</scope>
    <source>
        <strain evidence="16 17">MBT-2</strain>
    </source>
</reference>
<evidence type="ECO:0000256" key="9">
    <source>
        <dbReference type="ARBA" id="ARBA00034328"/>
    </source>
</evidence>
<keyword evidence="17" id="KW-1185">Reference proteome</keyword>
<evidence type="ECO:0000256" key="10">
    <source>
        <dbReference type="ARBA" id="ARBA00034345"/>
    </source>
</evidence>
<evidence type="ECO:0000256" key="8">
    <source>
        <dbReference type="ARBA" id="ARBA00034317"/>
    </source>
</evidence>
<keyword evidence="3" id="KW-0288">FMN</keyword>
<evidence type="ECO:0000256" key="6">
    <source>
        <dbReference type="ARBA" id="ARBA00023033"/>
    </source>
</evidence>
<dbReference type="SUPFAM" id="SSF47203">
    <property type="entry name" value="Acyl-CoA dehydrogenase C-terminal domain-like"/>
    <property type="match status" value="1"/>
</dbReference>
<evidence type="ECO:0000256" key="5">
    <source>
        <dbReference type="ARBA" id="ARBA00023002"/>
    </source>
</evidence>
<dbReference type="Pfam" id="PF02770">
    <property type="entry name" value="Acyl-CoA_dh_M"/>
    <property type="match status" value="1"/>
</dbReference>
<proteinExistence type="inferred from homology"/>
<dbReference type="GO" id="GO:0004497">
    <property type="term" value="F:monooxygenase activity"/>
    <property type="evidence" value="ECO:0007669"/>
    <property type="project" value="UniProtKB-KW"/>
</dbReference>
<comment type="catalytic activity">
    <reaction evidence="12">
        <text>dibenzothiophene 5-oxide + FMNH2 + O2 = dibenzothiophene 5,5-dioxide + FMN + H2O + H(+)</text>
        <dbReference type="Rhea" id="RHEA:49080"/>
        <dbReference type="ChEBI" id="CHEBI:15377"/>
        <dbReference type="ChEBI" id="CHEBI:15378"/>
        <dbReference type="ChEBI" id="CHEBI:15379"/>
        <dbReference type="ChEBI" id="CHEBI:23683"/>
        <dbReference type="ChEBI" id="CHEBI:57618"/>
        <dbReference type="ChEBI" id="CHEBI:58210"/>
        <dbReference type="ChEBI" id="CHEBI:90356"/>
    </reaction>
</comment>
<dbReference type="GO" id="GO:0006552">
    <property type="term" value="P:L-leucine catabolic process"/>
    <property type="evidence" value="ECO:0007669"/>
    <property type="project" value="TreeGrafter"/>
</dbReference>
<keyword evidence="5" id="KW-0560">Oxidoreductase</keyword>
<dbReference type="InterPro" id="IPR009100">
    <property type="entry name" value="AcylCoA_DH/oxidase_NM_dom_sf"/>
</dbReference>
<accession>A0A7X1KRW4</accession>
<dbReference type="RefSeq" id="WP_185793160.1">
    <property type="nucleotide sequence ID" value="NZ_JACMYH010000001.1"/>
</dbReference>
<comment type="pathway">
    <text evidence="7">Sulfur metabolism; dibenzothiophene degradation.</text>
</comment>
<evidence type="ECO:0000256" key="1">
    <source>
        <dbReference type="ARBA" id="ARBA00004496"/>
    </source>
</evidence>
<comment type="catalytic activity">
    <reaction evidence="11">
        <text>dibenzothiophene + FMNH2 + O2 = dibenzothiophene 5-oxide + FMN + H2O + H(+)</text>
        <dbReference type="Rhea" id="RHEA:49076"/>
        <dbReference type="ChEBI" id="CHEBI:15377"/>
        <dbReference type="ChEBI" id="CHEBI:15378"/>
        <dbReference type="ChEBI" id="CHEBI:15379"/>
        <dbReference type="ChEBI" id="CHEBI:23681"/>
        <dbReference type="ChEBI" id="CHEBI:23683"/>
        <dbReference type="ChEBI" id="CHEBI:57618"/>
        <dbReference type="ChEBI" id="CHEBI:58210"/>
    </reaction>
</comment>
<evidence type="ECO:0000256" key="7">
    <source>
        <dbReference type="ARBA" id="ARBA00034307"/>
    </source>
</evidence>
<evidence type="ECO:0000313" key="17">
    <source>
        <dbReference type="Proteomes" id="UP000546173"/>
    </source>
</evidence>
<evidence type="ECO:0000313" key="16">
    <source>
        <dbReference type="EMBL" id="MBC2676994.1"/>
    </source>
</evidence>
<comment type="catalytic activity">
    <reaction evidence="13">
        <text>dibenzothiophene + 2 FMNH2 + 2 O2 = dibenzothiophene 5,5-dioxide + 2 FMN + 2 H2O + 2 H(+)</text>
        <dbReference type="Rhea" id="RHEA:49072"/>
        <dbReference type="ChEBI" id="CHEBI:15377"/>
        <dbReference type="ChEBI" id="CHEBI:15378"/>
        <dbReference type="ChEBI" id="CHEBI:15379"/>
        <dbReference type="ChEBI" id="CHEBI:23681"/>
        <dbReference type="ChEBI" id="CHEBI:57618"/>
        <dbReference type="ChEBI" id="CHEBI:58210"/>
        <dbReference type="ChEBI" id="CHEBI:90356"/>
        <dbReference type="EC" id="1.14.14.21"/>
    </reaction>
</comment>
<sequence>MSVEQRTGGFPLAPDYARLRAPFAPIFTRIEETALAREQQRELAFEAVSWLREAGFGALRVPSEQGGAGATLPQLFELLIELAEADSNLPHILRAHFGFVEGRLSRDEAESQAYWLAKVVAGDLWGAAMAERTDTSKQSVTLTADSEQSWRLDGKKFYCTGALYADWIAVSALTGEDFVSVSVPTTAPGVSRDDDWDGFGQRLSGSGTTRFDNVPVPSEYVLRRYAAGEQRPESYISAFYQLFHLATLAGIARAVLRDASEFVQGRTRAFGVPGQSSPKDDPLVQRVVGRLSSLAYAAQTQVLAVAQVLQNVHEAERAGQASEAHYTEAEVRAFQAQQIVLEQVLEATTLLFEVGGASATSQSRRLDRHWRNARTLASHNPAIYRERALGNYYLNGISPNAAWRASQAEHAAARSEPVAALHDEASAV</sequence>
<dbReference type="PIRSF" id="PIRSF016578">
    <property type="entry name" value="HsaA"/>
    <property type="match status" value="1"/>
</dbReference>
<dbReference type="EC" id="1.14.14.21" evidence="9"/>
<name>A0A7X1KRW4_9PSED</name>
<evidence type="ECO:0000256" key="3">
    <source>
        <dbReference type="ARBA" id="ARBA00022643"/>
    </source>
</evidence>
<dbReference type="CDD" id="cd01163">
    <property type="entry name" value="DszC"/>
    <property type="match status" value="1"/>
</dbReference>
<dbReference type="Gene3D" id="2.40.110.10">
    <property type="entry name" value="Butyryl-CoA Dehydrogenase, subunit A, domain 2"/>
    <property type="match status" value="1"/>
</dbReference>
<comment type="similarity">
    <text evidence="8">Belongs to the DszC flavin monooxygenase family.</text>
</comment>
<dbReference type="SUPFAM" id="SSF56645">
    <property type="entry name" value="Acyl-CoA dehydrogenase NM domain-like"/>
    <property type="match status" value="1"/>
</dbReference>